<evidence type="ECO:0000256" key="3">
    <source>
        <dbReference type="ARBA" id="ARBA00023163"/>
    </source>
</evidence>
<dbReference type="InterPro" id="IPR036638">
    <property type="entry name" value="HLH_DNA-bd_sf"/>
</dbReference>
<comment type="similarity">
    <text evidence="1">Belongs to the bHLH protein family.</text>
</comment>
<dbReference type="PANTHER" id="PTHR46772">
    <property type="entry name" value="BHLH DOMAIN-CONTAINING PROTEIN"/>
    <property type="match status" value="1"/>
</dbReference>
<comment type="caution">
    <text evidence="5">The sequence shown here is derived from an EMBL/GenBank/DDBJ whole genome shotgun (WGS) entry which is preliminary data.</text>
</comment>
<evidence type="ECO:0000256" key="2">
    <source>
        <dbReference type="ARBA" id="ARBA00023015"/>
    </source>
</evidence>
<proteinExistence type="inferred from homology"/>
<dbReference type="InterPro" id="IPR011598">
    <property type="entry name" value="bHLH_dom"/>
</dbReference>
<dbReference type="SUPFAM" id="SSF47459">
    <property type="entry name" value="HLH, helix-loop-helix DNA-binding domain"/>
    <property type="match status" value="1"/>
</dbReference>
<dbReference type="AlphaFoldDB" id="A0A3L6GAX9"/>
<evidence type="ECO:0000259" key="4">
    <source>
        <dbReference type="PROSITE" id="PS50888"/>
    </source>
</evidence>
<dbReference type="Gene3D" id="4.10.280.10">
    <property type="entry name" value="Helix-loop-helix DNA-binding domain"/>
    <property type="match status" value="1"/>
</dbReference>
<dbReference type="GO" id="GO:0009960">
    <property type="term" value="P:endosperm development"/>
    <property type="evidence" value="ECO:0007669"/>
    <property type="project" value="InterPro"/>
</dbReference>
<dbReference type="EMBL" id="NCVQ01000002">
    <property type="protein sequence ID" value="PWZ44205.1"/>
    <property type="molecule type" value="Genomic_DNA"/>
</dbReference>
<feature type="domain" description="BHLH" evidence="4">
    <location>
        <begin position="20"/>
        <end position="97"/>
    </location>
</feature>
<dbReference type="GO" id="GO:0046983">
    <property type="term" value="F:protein dimerization activity"/>
    <property type="evidence" value="ECO:0007669"/>
    <property type="project" value="InterPro"/>
</dbReference>
<dbReference type="PROSITE" id="PS50888">
    <property type="entry name" value="BHLH"/>
    <property type="match status" value="1"/>
</dbReference>
<dbReference type="Proteomes" id="UP000251960">
    <property type="component" value="Chromosome 10"/>
</dbReference>
<dbReference type="PANTHER" id="PTHR46772:SF4">
    <property type="entry name" value="OS01G0518300 PROTEIN"/>
    <property type="match status" value="1"/>
</dbReference>
<dbReference type="Pfam" id="PF00010">
    <property type="entry name" value="HLH"/>
    <property type="match status" value="1"/>
</dbReference>
<accession>A0A3L6GAX9</accession>
<evidence type="ECO:0000313" key="5">
    <source>
        <dbReference type="EMBL" id="PWZ44205.1"/>
    </source>
</evidence>
<name>A0A3L6GAX9_MAIZE</name>
<sequence length="197" mass="21066">MAEEHLLALALPPTKGNEASPGAMAAEAERARRRHMSRLYAELGAQLPGLPPRVRPSTFSSRHLVHSSSAMASRSHHAVQANMARILEDAIAYVGVLRATVAGLEARAAFERSARTAAPADVLVARKASCFVVRLPEAPRRRDALTRVLEVFQRHGLPVLTATVTSGGGEAVVTITTAPVLPRFLEGIRRDISSSIA</sequence>
<evidence type="ECO:0000256" key="1">
    <source>
        <dbReference type="ARBA" id="ARBA00005510"/>
    </source>
</evidence>
<dbReference type="SMART" id="SM00353">
    <property type="entry name" value="HLH"/>
    <property type="match status" value="1"/>
</dbReference>
<gene>
    <name evidence="5" type="ORF">Zm00014a_035703</name>
</gene>
<organism evidence="5">
    <name type="scientific">Zea mays</name>
    <name type="common">Maize</name>
    <dbReference type="NCBI Taxonomy" id="4577"/>
    <lineage>
        <taxon>Eukaryota</taxon>
        <taxon>Viridiplantae</taxon>
        <taxon>Streptophyta</taxon>
        <taxon>Embryophyta</taxon>
        <taxon>Tracheophyta</taxon>
        <taxon>Spermatophyta</taxon>
        <taxon>Magnoliopsida</taxon>
        <taxon>Liliopsida</taxon>
        <taxon>Poales</taxon>
        <taxon>Poaceae</taxon>
        <taxon>PACMAD clade</taxon>
        <taxon>Panicoideae</taxon>
        <taxon>Andropogonodae</taxon>
        <taxon>Andropogoneae</taxon>
        <taxon>Tripsacinae</taxon>
        <taxon>Zea</taxon>
    </lineage>
</organism>
<dbReference type="InterPro" id="IPR044278">
    <property type="entry name" value="BHLH95-like"/>
</dbReference>
<reference evidence="5" key="1">
    <citation type="journal article" date="2018" name="Nat. Genet.">
        <title>Extensive intraspecific gene order and gene structural variations between Mo17 and other maize genomes.</title>
        <authorList>
            <person name="Sun S."/>
            <person name="Zhou Y."/>
            <person name="Chen J."/>
            <person name="Shi J."/>
            <person name="Zhao H."/>
            <person name="Zhao H."/>
            <person name="Song W."/>
            <person name="Zhang M."/>
            <person name="Cui Y."/>
            <person name="Dong X."/>
            <person name="Liu H."/>
            <person name="Ma X."/>
            <person name="Jiao Y."/>
            <person name="Wang B."/>
            <person name="Wei X."/>
            <person name="Stein J.C."/>
            <person name="Glaubitz J.C."/>
            <person name="Lu F."/>
            <person name="Yu G."/>
            <person name="Liang C."/>
            <person name="Fengler K."/>
            <person name="Li B."/>
            <person name="Rafalski A."/>
            <person name="Schnable P.S."/>
            <person name="Ware D.H."/>
            <person name="Buckler E.S."/>
            <person name="Lai J."/>
        </authorList>
    </citation>
    <scope>NUCLEOTIDE SEQUENCE [LARGE SCALE GENOMIC DNA]</scope>
    <source>
        <tissue evidence="5">Seedling</tissue>
    </source>
</reference>
<keyword evidence="2" id="KW-0805">Transcription regulation</keyword>
<protein>
    <recommendedName>
        <fullName evidence="4">BHLH domain-containing protein</fullName>
    </recommendedName>
</protein>
<keyword evidence="3" id="KW-0804">Transcription</keyword>
<dbReference type="GO" id="GO:0003700">
    <property type="term" value="F:DNA-binding transcription factor activity"/>
    <property type="evidence" value="ECO:0007669"/>
    <property type="project" value="InterPro"/>
</dbReference>